<dbReference type="EMBL" id="LUGH01000963">
    <property type="protein sequence ID" value="OBZ82065.1"/>
    <property type="molecule type" value="Genomic_DNA"/>
</dbReference>
<dbReference type="Proteomes" id="UP000093000">
    <property type="component" value="Unassembled WGS sequence"/>
</dbReference>
<protein>
    <submittedName>
        <fullName evidence="1">Uncharacterized protein</fullName>
    </submittedName>
</protein>
<evidence type="ECO:0000313" key="1">
    <source>
        <dbReference type="EMBL" id="OBZ82065.1"/>
    </source>
</evidence>
<evidence type="ECO:0000313" key="2">
    <source>
        <dbReference type="Proteomes" id="UP000093000"/>
    </source>
</evidence>
<proteinExistence type="predicted"/>
<name>A0A1C7MYR4_9FUNG</name>
<dbReference type="AlphaFoldDB" id="A0A1C7MYR4"/>
<dbReference type="InParanoid" id="A0A1C7MYR4"/>
<gene>
    <name evidence="1" type="ORF">A0J61_09887</name>
</gene>
<comment type="caution">
    <text evidence="1">The sequence shown here is derived from an EMBL/GenBank/DDBJ whole genome shotgun (WGS) entry which is preliminary data.</text>
</comment>
<reference evidence="1 2" key="1">
    <citation type="submission" date="2016-03" db="EMBL/GenBank/DDBJ databases">
        <title>Choanephora cucurbitarum.</title>
        <authorList>
            <person name="Min B."/>
            <person name="Park H."/>
            <person name="Park J.-H."/>
            <person name="Shin H.-D."/>
            <person name="Choi I.-G."/>
        </authorList>
    </citation>
    <scope>NUCLEOTIDE SEQUENCE [LARGE SCALE GENOMIC DNA]</scope>
    <source>
        <strain evidence="1 2">KUS-F28377</strain>
    </source>
</reference>
<keyword evidence="2" id="KW-1185">Reference proteome</keyword>
<organism evidence="1 2">
    <name type="scientific">Choanephora cucurbitarum</name>
    <dbReference type="NCBI Taxonomy" id="101091"/>
    <lineage>
        <taxon>Eukaryota</taxon>
        <taxon>Fungi</taxon>
        <taxon>Fungi incertae sedis</taxon>
        <taxon>Mucoromycota</taxon>
        <taxon>Mucoromycotina</taxon>
        <taxon>Mucoromycetes</taxon>
        <taxon>Mucorales</taxon>
        <taxon>Mucorineae</taxon>
        <taxon>Choanephoraceae</taxon>
        <taxon>Choanephoroideae</taxon>
        <taxon>Choanephora</taxon>
    </lineage>
</organism>
<accession>A0A1C7MYR4</accession>
<sequence>MLTTMAMLNKLEGLCRKVQLATSSVQLLDEVIEDDAAKHSIMVFDIEHFNPDCRLFLFPNWLATKDNNIVLCRSGFRRVLANEI</sequence>